<name>K0T6Y6_THAOC</name>
<dbReference type="GO" id="GO:0016279">
    <property type="term" value="F:protein-lysine N-methyltransferase activity"/>
    <property type="evidence" value="ECO:0007669"/>
    <property type="project" value="TreeGrafter"/>
</dbReference>
<organism evidence="4 5">
    <name type="scientific">Thalassiosira oceanica</name>
    <name type="common">Marine diatom</name>
    <dbReference type="NCBI Taxonomy" id="159749"/>
    <lineage>
        <taxon>Eukaryota</taxon>
        <taxon>Sar</taxon>
        <taxon>Stramenopiles</taxon>
        <taxon>Ochrophyta</taxon>
        <taxon>Bacillariophyta</taxon>
        <taxon>Coscinodiscophyceae</taxon>
        <taxon>Thalassiosirophycidae</taxon>
        <taxon>Thalassiosirales</taxon>
        <taxon>Thalassiosiraceae</taxon>
        <taxon>Thalassiosira</taxon>
    </lineage>
</organism>
<keyword evidence="2" id="KW-0732">Signal</keyword>
<dbReference type="InterPro" id="IPR046341">
    <property type="entry name" value="SET_dom_sf"/>
</dbReference>
<dbReference type="Proteomes" id="UP000266841">
    <property type="component" value="Unassembled WGS sequence"/>
</dbReference>
<gene>
    <name evidence="4" type="ORF">THAOC_05584</name>
</gene>
<feature type="domain" description="SET" evidence="3">
    <location>
        <begin position="78"/>
        <end position="289"/>
    </location>
</feature>
<accession>K0T6Y6</accession>
<dbReference type="SUPFAM" id="SSF82199">
    <property type="entry name" value="SET domain"/>
    <property type="match status" value="1"/>
</dbReference>
<dbReference type="CDD" id="cd10527">
    <property type="entry name" value="SET_LSMT"/>
    <property type="match status" value="1"/>
</dbReference>
<dbReference type="InterPro" id="IPR050600">
    <property type="entry name" value="SETD3_SETD6_MTase"/>
</dbReference>
<feature type="non-terminal residue" evidence="4">
    <location>
        <position position="412"/>
    </location>
</feature>
<dbReference type="OMA" id="MANHAHD"/>
<evidence type="ECO:0000256" key="2">
    <source>
        <dbReference type="SAM" id="SignalP"/>
    </source>
</evidence>
<dbReference type="PROSITE" id="PS50280">
    <property type="entry name" value="SET"/>
    <property type="match status" value="1"/>
</dbReference>
<dbReference type="Gene3D" id="3.90.1410.10">
    <property type="entry name" value="set domain protein methyltransferase, domain 1"/>
    <property type="match status" value="2"/>
</dbReference>
<sequence>MLRKTTLLPLLAIILPARDVSGFAVSSSSSPKRKVKTNQGKATGGFGKKDDSVPITHTKDMSESTLNLENFLLQWKSEGLGSDDSGSEVGFDMDSGIRGMYANKSFRKGDIVCKIPSDVALALTDPSSATDVADGVADGAMNFIQWYASNEEAKQTWKAYLDTLPTKDMHFDPTPDFYSEQEIQALEFPKIKSGVVSFDELQFATWLVASRSFAIKISVDDGELVREGAVSTREKVIRVLLPYLDMINHSSDNANAELHLIDPEKDDAWFAIRATRPIKKGKEISISYGASGVETSLGLLSNYGFVPEENKIDELFLKKGGDNCIETLGGWSTTLAEDELELERATGNMVNVLKLRIKLKRSYPDPEERKGKYGDVWGQYADNDEAFKVKLCGAPCAVNPAAGLGRWSAGLV</sequence>
<evidence type="ECO:0000256" key="1">
    <source>
        <dbReference type="SAM" id="MobiDB-lite"/>
    </source>
</evidence>
<comment type="caution">
    <text evidence="4">The sequence shown here is derived from an EMBL/GenBank/DDBJ whole genome shotgun (WGS) entry which is preliminary data.</text>
</comment>
<keyword evidence="5" id="KW-1185">Reference proteome</keyword>
<dbReference type="Pfam" id="PF00856">
    <property type="entry name" value="SET"/>
    <property type="match status" value="1"/>
</dbReference>
<dbReference type="EMBL" id="AGNL01005220">
    <property type="protein sequence ID" value="EJK72844.1"/>
    <property type="molecule type" value="Genomic_DNA"/>
</dbReference>
<feature type="region of interest" description="Disordered" evidence="1">
    <location>
        <begin position="23"/>
        <end position="55"/>
    </location>
</feature>
<feature type="signal peptide" evidence="2">
    <location>
        <begin position="1"/>
        <end position="22"/>
    </location>
</feature>
<reference evidence="4 5" key="1">
    <citation type="journal article" date="2012" name="Genome Biol.">
        <title>Genome and low-iron response of an oceanic diatom adapted to chronic iron limitation.</title>
        <authorList>
            <person name="Lommer M."/>
            <person name="Specht M."/>
            <person name="Roy A.S."/>
            <person name="Kraemer L."/>
            <person name="Andreson R."/>
            <person name="Gutowska M.A."/>
            <person name="Wolf J."/>
            <person name="Bergner S.V."/>
            <person name="Schilhabel M.B."/>
            <person name="Klostermeier U.C."/>
            <person name="Beiko R.G."/>
            <person name="Rosenstiel P."/>
            <person name="Hippler M."/>
            <person name="Laroche J."/>
        </authorList>
    </citation>
    <scope>NUCLEOTIDE SEQUENCE [LARGE SCALE GENOMIC DNA]</scope>
    <source>
        <strain evidence="4 5">CCMP1005</strain>
    </source>
</reference>
<dbReference type="PANTHER" id="PTHR13271">
    <property type="entry name" value="UNCHARACTERIZED PUTATIVE METHYLTRANSFERASE"/>
    <property type="match status" value="1"/>
</dbReference>
<evidence type="ECO:0000313" key="4">
    <source>
        <dbReference type="EMBL" id="EJK72844.1"/>
    </source>
</evidence>
<proteinExistence type="predicted"/>
<evidence type="ECO:0000259" key="3">
    <source>
        <dbReference type="PROSITE" id="PS50280"/>
    </source>
</evidence>
<dbReference type="eggNOG" id="ENOG502SVPZ">
    <property type="taxonomic scope" value="Eukaryota"/>
</dbReference>
<feature type="chain" id="PRO_5003840713" description="SET domain-containing protein" evidence="2">
    <location>
        <begin position="23"/>
        <end position="412"/>
    </location>
</feature>
<dbReference type="PANTHER" id="PTHR13271:SF151">
    <property type="entry name" value="SET DOMAIN-CONTAINING PROTEIN 4"/>
    <property type="match status" value="1"/>
</dbReference>
<dbReference type="OrthoDB" id="38008at2759"/>
<dbReference type="SMART" id="SM00317">
    <property type="entry name" value="SET"/>
    <property type="match status" value="1"/>
</dbReference>
<protein>
    <recommendedName>
        <fullName evidence="3">SET domain-containing protein</fullName>
    </recommendedName>
</protein>
<dbReference type="AlphaFoldDB" id="K0T6Y6"/>
<evidence type="ECO:0000313" key="5">
    <source>
        <dbReference type="Proteomes" id="UP000266841"/>
    </source>
</evidence>
<dbReference type="InterPro" id="IPR001214">
    <property type="entry name" value="SET_dom"/>
</dbReference>